<evidence type="ECO:0000313" key="2">
    <source>
        <dbReference type="Proteomes" id="UP001157418"/>
    </source>
</evidence>
<organism evidence="1 2">
    <name type="scientific">Lactuca virosa</name>
    <dbReference type="NCBI Taxonomy" id="75947"/>
    <lineage>
        <taxon>Eukaryota</taxon>
        <taxon>Viridiplantae</taxon>
        <taxon>Streptophyta</taxon>
        <taxon>Embryophyta</taxon>
        <taxon>Tracheophyta</taxon>
        <taxon>Spermatophyta</taxon>
        <taxon>Magnoliopsida</taxon>
        <taxon>eudicotyledons</taxon>
        <taxon>Gunneridae</taxon>
        <taxon>Pentapetalae</taxon>
        <taxon>asterids</taxon>
        <taxon>campanulids</taxon>
        <taxon>Asterales</taxon>
        <taxon>Asteraceae</taxon>
        <taxon>Cichorioideae</taxon>
        <taxon>Cichorieae</taxon>
        <taxon>Lactucinae</taxon>
        <taxon>Lactuca</taxon>
    </lineage>
</organism>
<keyword evidence="2" id="KW-1185">Reference proteome</keyword>
<name>A0AAU9LNQ3_9ASTR</name>
<gene>
    <name evidence="1" type="ORF">LVIROSA_LOCUS4185</name>
</gene>
<sequence length="300" mass="34892">MLLNVVRGPVSFKDIRTVDGVEHPTYMSACKALRLLGDDTEWLESIQEASQWQFGHQLRELFVTILLFCTVTDQAQFFWDCFPFLSEDVAYNQRRFLRNEELLFSDEELVNYTLLHIDDVLNGNGRSLVDFPNLPQIEHRLLNIGSNRLIVGEHAHNVQEERLCFEALYSALNMKQNELALLETDVFLEILSRTSLKTFHIIRCTKRQFVPSCGAKNFDIGCLPNACTTLATSLNGLILDECDNLDEYPEMFLFVYAHEWWDYRNNELSFFTGKRLECVVPIHRCHEVFSFHSDFETVCL</sequence>
<reference evidence="1 2" key="1">
    <citation type="submission" date="2022-01" db="EMBL/GenBank/DDBJ databases">
        <authorList>
            <person name="Xiong W."/>
            <person name="Schranz E."/>
        </authorList>
    </citation>
    <scope>NUCLEOTIDE SEQUENCE [LARGE SCALE GENOMIC DNA]</scope>
</reference>
<dbReference type="EMBL" id="CAKMRJ010000002">
    <property type="protein sequence ID" value="CAH1416421.1"/>
    <property type="molecule type" value="Genomic_DNA"/>
</dbReference>
<dbReference type="PANTHER" id="PTHR10492">
    <property type="match status" value="1"/>
</dbReference>
<evidence type="ECO:0000313" key="1">
    <source>
        <dbReference type="EMBL" id="CAH1416421.1"/>
    </source>
</evidence>
<dbReference type="PANTHER" id="PTHR10492:SF90">
    <property type="entry name" value="ATP-DEPENDENT DNA HELICASE"/>
    <property type="match status" value="1"/>
</dbReference>
<dbReference type="AlphaFoldDB" id="A0AAU9LNQ3"/>
<accession>A0AAU9LNQ3</accession>
<protein>
    <submittedName>
        <fullName evidence="1">Uncharacterized protein</fullName>
    </submittedName>
</protein>
<dbReference type="Proteomes" id="UP001157418">
    <property type="component" value="Unassembled WGS sequence"/>
</dbReference>
<proteinExistence type="predicted"/>
<comment type="caution">
    <text evidence="1">The sequence shown here is derived from an EMBL/GenBank/DDBJ whole genome shotgun (WGS) entry which is preliminary data.</text>
</comment>